<dbReference type="InterPro" id="IPR037066">
    <property type="entry name" value="Plug_dom_sf"/>
</dbReference>
<protein>
    <submittedName>
        <fullName evidence="10">TonB-linked outer membrane protein, SusC/RagA family</fullName>
    </submittedName>
</protein>
<evidence type="ECO:0000256" key="7">
    <source>
        <dbReference type="ARBA" id="ARBA00023237"/>
    </source>
</evidence>
<dbReference type="NCBIfam" id="TIGR04056">
    <property type="entry name" value="OMP_RagA_SusC"/>
    <property type="match status" value="1"/>
</dbReference>
<dbReference type="InterPro" id="IPR039426">
    <property type="entry name" value="TonB-dep_rcpt-like"/>
</dbReference>
<dbReference type="RefSeq" id="WP_091374632.1">
    <property type="nucleotide sequence ID" value="NZ_LT629740.1"/>
</dbReference>
<evidence type="ECO:0000256" key="8">
    <source>
        <dbReference type="PROSITE-ProRule" id="PRU01360"/>
    </source>
</evidence>
<dbReference type="InterPro" id="IPR012910">
    <property type="entry name" value="Plug_dom"/>
</dbReference>
<dbReference type="GO" id="GO:0044718">
    <property type="term" value="P:siderophore transmembrane transport"/>
    <property type="evidence" value="ECO:0007669"/>
    <property type="project" value="TreeGrafter"/>
</dbReference>
<evidence type="ECO:0000313" key="11">
    <source>
        <dbReference type="Proteomes" id="UP000199679"/>
    </source>
</evidence>
<name>A0A1H1ZF64_MUCMA</name>
<dbReference type="InterPro" id="IPR008969">
    <property type="entry name" value="CarboxyPept-like_regulatory"/>
</dbReference>
<evidence type="ECO:0000256" key="5">
    <source>
        <dbReference type="ARBA" id="ARBA00022729"/>
    </source>
</evidence>
<dbReference type="SUPFAM" id="SSF56935">
    <property type="entry name" value="Porins"/>
    <property type="match status" value="1"/>
</dbReference>
<keyword evidence="3 8" id="KW-1134">Transmembrane beta strand</keyword>
<keyword evidence="6 8" id="KW-0472">Membrane</keyword>
<evidence type="ECO:0000256" key="1">
    <source>
        <dbReference type="ARBA" id="ARBA00004571"/>
    </source>
</evidence>
<dbReference type="Gene3D" id="2.170.130.10">
    <property type="entry name" value="TonB-dependent receptor, plug domain"/>
    <property type="match status" value="1"/>
</dbReference>
<organism evidence="10 11">
    <name type="scientific">Mucilaginibacter mallensis</name>
    <dbReference type="NCBI Taxonomy" id="652787"/>
    <lineage>
        <taxon>Bacteria</taxon>
        <taxon>Pseudomonadati</taxon>
        <taxon>Bacteroidota</taxon>
        <taxon>Sphingobacteriia</taxon>
        <taxon>Sphingobacteriales</taxon>
        <taxon>Sphingobacteriaceae</taxon>
        <taxon>Mucilaginibacter</taxon>
    </lineage>
</organism>
<keyword evidence="7 8" id="KW-0998">Cell outer membrane</keyword>
<dbReference type="EMBL" id="LT629740">
    <property type="protein sequence ID" value="SDT32207.1"/>
    <property type="molecule type" value="Genomic_DNA"/>
</dbReference>
<dbReference type="SUPFAM" id="SSF49464">
    <property type="entry name" value="Carboxypeptidase regulatory domain-like"/>
    <property type="match status" value="1"/>
</dbReference>
<dbReference type="Pfam" id="PF13715">
    <property type="entry name" value="CarbopepD_reg_2"/>
    <property type="match status" value="1"/>
</dbReference>
<proteinExistence type="inferred from homology"/>
<dbReference type="Proteomes" id="UP000199679">
    <property type="component" value="Chromosome I"/>
</dbReference>
<keyword evidence="5" id="KW-0732">Signal</keyword>
<dbReference type="InterPro" id="IPR023996">
    <property type="entry name" value="TonB-dep_OMP_SusC/RagA"/>
</dbReference>
<evidence type="ECO:0000256" key="6">
    <source>
        <dbReference type="ARBA" id="ARBA00023136"/>
    </source>
</evidence>
<dbReference type="Gene3D" id="2.40.170.20">
    <property type="entry name" value="TonB-dependent receptor, beta-barrel domain"/>
    <property type="match status" value="1"/>
</dbReference>
<gene>
    <name evidence="10" type="ORF">SAMN05216490_3084</name>
</gene>
<dbReference type="STRING" id="652787.SAMN05216490_3084"/>
<dbReference type="Gene3D" id="2.60.40.1120">
    <property type="entry name" value="Carboxypeptidase-like, regulatory domain"/>
    <property type="match status" value="1"/>
</dbReference>
<evidence type="ECO:0000259" key="9">
    <source>
        <dbReference type="Pfam" id="PF07715"/>
    </source>
</evidence>
<dbReference type="Pfam" id="PF07715">
    <property type="entry name" value="Plug"/>
    <property type="match status" value="1"/>
</dbReference>
<keyword evidence="4 8" id="KW-0812">Transmembrane</keyword>
<dbReference type="PANTHER" id="PTHR30069">
    <property type="entry name" value="TONB-DEPENDENT OUTER MEMBRANE RECEPTOR"/>
    <property type="match status" value="1"/>
</dbReference>
<keyword evidence="2 8" id="KW-0813">Transport</keyword>
<sequence length="1074" mass="117702">MKKIFTSYGRLITLCPAKLKVIRSPHLSLLVCLLLLPAFIFAQSTNKIQGTVLDEKGNTMPGVSVMIKGTTYGTTTDVSGKFTISATKGTALVFTFVSYGKKEVVVGDQQTITVKLAPASSNLDEVVVVGYGTQKKVSLTSAVTSINAAEIVTTKNENVENMLTGKIAGLQVVQNTAEPGDFANNISIRGMGNPLIVVDGVEMPDFSVTGGNGDNSVGSSNILTRLDPNDIESVSVLKDAAASVYGVKAANGVILITTKKGKAGTLQLTYSGTFGSQVPSGLPKPVDATQYMTLVNQQSQHQANGGRIIYGPADFAAYADGSKQSTDWYDAVFKKSAMQEQHNLTATGGTENTQYLLSAGFTDQDGILTSNDLNYKRYNVRSNVTSKIGKNITVNLNMSAIMDQKNSPAQSFWYTTRETWRELPTETFYANNNPMYLWQGSVDGGNPIAYENSNINGYSTQNNKFFNGSISIDYRLPFIDGLTLRGLYSYNDQIQNNKLYQQSYNLYTYNSATQTYNAALNNSPAFVQRQYYDYPQNTDQLSLNYAHSFGKHNLSALLLYEGNEQSADNFEAYRQLAIPVDQIIAGNAANQNATQTSNGLSDYATNSLVGRVTYDYNGKYLGEFSFRNDESSKFAPGQKSGFFPSGSVGWRISDEDFWKNSSALSFIDNLKFRASYGVLGDDGTLFYQFLSGYNYPANGSNNQLPTGAVFGNNFVNAVQSTGLPNPNVTWSTSHTFDVGADLDMWKGMLGITFDYFIRNRTGLLATSILQVPDVLGAALPEQNINGDRTKGFDFEVSHHNHIGKFNYNVKGTFSFAYTMNTTYAESKHGNSYLDWLDNQANRNQGIQWGYSGAGQYQNYGQIVNSPVYVNRGTVVGDYIYQDWNGDGQIDGNDNHPIAYGGNPNGLPTTPKITYGLTLGGSYDGFDISMLLQGTSMYSVSYIEQLNIPLWGGGSALTQFLNDYHPADPNADPYNPNTVWVPGHFAYTGTTANTNSTFNFQNAAYLRLKSLEIGYNLPNKFLSQIGVKGVRVFVNGYNLFTITDVKYVDPEHPSGTYGYLYPLDKLYNVGLNVKF</sequence>
<dbReference type="GO" id="GO:0009279">
    <property type="term" value="C:cell outer membrane"/>
    <property type="evidence" value="ECO:0007669"/>
    <property type="project" value="UniProtKB-SubCell"/>
</dbReference>
<dbReference type="InterPro" id="IPR023997">
    <property type="entry name" value="TonB-dep_OMP_SusC/RagA_CS"/>
</dbReference>
<dbReference type="PROSITE" id="PS52016">
    <property type="entry name" value="TONB_DEPENDENT_REC_3"/>
    <property type="match status" value="1"/>
</dbReference>
<evidence type="ECO:0000256" key="4">
    <source>
        <dbReference type="ARBA" id="ARBA00022692"/>
    </source>
</evidence>
<evidence type="ECO:0000256" key="2">
    <source>
        <dbReference type="ARBA" id="ARBA00022448"/>
    </source>
</evidence>
<accession>A0A1H1ZF64</accession>
<dbReference type="GO" id="GO:0015344">
    <property type="term" value="F:siderophore uptake transmembrane transporter activity"/>
    <property type="evidence" value="ECO:0007669"/>
    <property type="project" value="TreeGrafter"/>
</dbReference>
<dbReference type="InterPro" id="IPR036942">
    <property type="entry name" value="Beta-barrel_TonB_sf"/>
</dbReference>
<dbReference type="NCBIfam" id="TIGR04057">
    <property type="entry name" value="SusC_RagA_signa"/>
    <property type="match status" value="1"/>
</dbReference>
<reference evidence="10 11" key="1">
    <citation type="submission" date="2016-10" db="EMBL/GenBank/DDBJ databases">
        <authorList>
            <person name="de Groot N.N."/>
        </authorList>
    </citation>
    <scope>NUCLEOTIDE SEQUENCE [LARGE SCALE GENOMIC DNA]</scope>
    <source>
        <strain evidence="10 11">MP1X4</strain>
    </source>
</reference>
<dbReference type="OrthoDB" id="9768177at2"/>
<dbReference type="PANTHER" id="PTHR30069:SF29">
    <property type="entry name" value="HEMOGLOBIN AND HEMOGLOBIN-HAPTOGLOBIN-BINDING PROTEIN 1-RELATED"/>
    <property type="match status" value="1"/>
</dbReference>
<comment type="similarity">
    <text evidence="8">Belongs to the TonB-dependent receptor family.</text>
</comment>
<dbReference type="AlphaFoldDB" id="A0A1H1ZF64"/>
<keyword evidence="11" id="KW-1185">Reference proteome</keyword>
<evidence type="ECO:0000256" key="3">
    <source>
        <dbReference type="ARBA" id="ARBA00022452"/>
    </source>
</evidence>
<comment type="subcellular location">
    <subcellularLocation>
        <location evidence="1 8">Cell outer membrane</location>
        <topology evidence="1 8">Multi-pass membrane protein</topology>
    </subcellularLocation>
</comment>
<feature type="domain" description="TonB-dependent receptor plug" evidence="9">
    <location>
        <begin position="136"/>
        <end position="253"/>
    </location>
</feature>
<evidence type="ECO:0000313" key="10">
    <source>
        <dbReference type="EMBL" id="SDT32207.1"/>
    </source>
</evidence>